<keyword evidence="3" id="KW-1185">Reference proteome</keyword>
<accession>A0ABD1IBE9</accession>
<dbReference type="EMBL" id="JBEAFC010000002">
    <property type="protein sequence ID" value="KAL1566050.1"/>
    <property type="molecule type" value="Genomic_DNA"/>
</dbReference>
<evidence type="ECO:0000256" key="1">
    <source>
        <dbReference type="SAM" id="MobiDB-lite"/>
    </source>
</evidence>
<gene>
    <name evidence="2" type="ORF">AAHA92_01702</name>
</gene>
<evidence type="ECO:0000313" key="2">
    <source>
        <dbReference type="EMBL" id="KAL1566050.1"/>
    </source>
</evidence>
<comment type="caution">
    <text evidence="2">The sequence shown here is derived from an EMBL/GenBank/DDBJ whole genome shotgun (WGS) entry which is preliminary data.</text>
</comment>
<organism evidence="2 3">
    <name type="scientific">Salvia divinorum</name>
    <name type="common">Maria pastora</name>
    <name type="synonym">Diviner's sage</name>
    <dbReference type="NCBI Taxonomy" id="28513"/>
    <lineage>
        <taxon>Eukaryota</taxon>
        <taxon>Viridiplantae</taxon>
        <taxon>Streptophyta</taxon>
        <taxon>Embryophyta</taxon>
        <taxon>Tracheophyta</taxon>
        <taxon>Spermatophyta</taxon>
        <taxon>Magnoliopsida</taxon>
        <taxon>eudicotyledons</taxon>
        <taxon>Gunneridae</taxon>
        <taxon>Pentapetalae</taxon>
        <taxon>asterids</taxon>
        <taxon>lamiids</taxon>
        <taxon>Lamiales</taxon>
        <taxon>Lamiaceae</taxon>
        <taxon>Nepetoideae</taxon>
        <taxon>Mentheae</taxon>
        <taxon>Salviinae</taxon>
        <taxon>Salvia</taxon>
        <taxon>Salvia subgen. Calosphace</taxon>
    </lineage>
</organism>
<dbReference type="Proteomes" id="UP001567538">
    <property type="component" value="Unassembled WGS sequence"/>
</dbReference>
<sequence>MSTCSSPHQFHHQFSDMPQENWWRSHESEEESSSMDEEEDAWERFLKEVDAKGREIIHELVSKVEENVQFEQVLREKFHHFREGSASHMLEKIARKMGGERKKGFVRRERGLGGDALVEELKNERFKVKSVNGVGSIVKEEERR</sequence>
<feature type="compositionally biased region" description="Acidic residues" evidence="1">
    <location>
        <begin position="28"/>
        <end position="39"/>
    </location>
</feature>
<feature type="region of interest" description="Disordered" evidence="1">
    <location>
        <begin position="1"/>
        <end position="39"/>
    </location>
</feature>
<proteinExistence type="predicted"/>
<reference evidence="2 3" key="1">
    <citation type="submission" date="2024-06" db="EMBL/GenBank/DDBJ databases">
        <title>A chromosome level genome sequence of Diviner's sage (Salvia divinorum).</title>
        <authorList>
            <person name="Ford S.A."/>
            <person name="Ro D.-K."/>
            <person name="Ness R.W."/>
            <person name="Phillips M.A."/>
        </authorList>
    </citation>
    <scope>NUCLEOTIDE SEQUENCE [LARGE SCALE GENOMIC DNA]</scope>
    <source>
        <strain evidence="2">SAF-2024a</strain>
        <tissue evidence="2">Leaf</tissue>
    </source>
</reference>
<name>A0ABD1IBE9_SALDI</name>
<dbReference type="AlphaFoldDB" id="A0ABD1IBE9"/>
<protein>
    <submittedName>
        <fullName evidence="2">Uncharacterized protein</fullName>
    </submittedName>
</protein>
<evidence type="ECO:0000313" key="3">
    <source>
        <dbReference type="Proteomes" id="UP001567538"/>
    </source>
</evidence>